<dbReference type="InterPro" id="IPR029058">
    <property type="entry name" value="AB_hydrolase_fold"/>
</dbReference>
<comment type="caution">
    <text evidence="2">The sequence shown here is derived from an EMBL/GenBank/DDBJ whole genome shotgun (WGS) entry which is preliminary data.</text>
</comment>
<keyword evidence="3" id="KW-1185">Reference proteome</keyword>
<dbReference type="EMBL" id="JXUW01000004">
    <property type="protein sequence ID" value="KJE77546.1"/>
    <property type="molecule type" value="Genomic_DNA"/>
</dbReference>
<dbReference type="Proteomes" id="UP000032336">
    <property type="component" value="Unassembled WGS sequence"/>
</dbReference>
<protein>
    <submittedName>
        <fullName evidence="2">Carboxymethylenebutenolidase</fullName>
        <ecNumber evidence="2">3.1.1.45</ecNumber>
    </submittedName>
</protein>
<dbReference type="PATRIC" id="fig|1121877.4.peg.698"/>
<sequence length="227" mass="24781">MGEMITFPSNGHEASGYLATPESGAGPGVIVIQEWWGINNHIKDVCDRFAAQGFLALAPDLYNGRVVAEPDEAAKAMMALQLRDASKQMAGAAKELVQRSGHSGVGVVGFCMGGGLAYVLAANQPELVKAVVPFYGVIPWPDAEPDYAKIQAPIQGHYAEHDDPSSPEVVRQLEERLRSMGKSVEFFIYPGTEHAFFNDDRPEVYHAQSAMQAWDRATQFLRDSLND</sequence>
<reference evidence="2 3" key="1">
    <citation type="submission" date="2015-01" db="EMBL/GenBank/DDBJ databases">
        <title>Draft genome of the acidophilic iron oxidizer Ferrimicrobium acidiphilum strain T23.</title>
        <authorList>
            <person name="Poehlein A."/>
            <person name="Eisen S."/>
            <person name="Schloemann M."/>
            <person name="Johnson B.D."/>
            <person name="Daniel R."/>
            <person name="Muehling M."/>
        </authorList>
    </citation>
    <scope>NUCLEOTIDE SEQUENCE [LARGE SCALE GENOMIC DNA]</scope>
    <source>
        <strain evidence="2 3">T23</strain>
    </source>
</reference>
<dbReference type="EC" id="3.1.1.45" evidence="2"/>
<evidence type="ECO:0000313" key="2">
    <source>
        <dbReference type="EMBL" id="KJE77546.1"/>
    </source>
</evidence>
<evidence type="ECO:0000313" key="3">
    <source>
        <dbReference type="Proteomes" id="UP000032336"/>
    </source>
</evidence>
<name>A0A0D8FWP9_9ACTN</name>
<feature type="domain" description="Dienelactone hydrolase" evidence="1">
    <location>
        <begin position="16"/>
        <end position="223"/>
    </location>
</feature>
<dbReference type="InterPro" id="IPR051049">
    <property type="entry name" value="Dienelactone_hydrolase-like"/>
</dbReference>
<gene>
    <name evidence="2" type="primary">clcD1</name>
    <name evidence="2" type="ORF">FEAC_06550</name>
</gene>
<evidence type="ECO:0000259" key="1">
    <source>
        <dbReference type="Pfam" id="PF01738"/>
    </source>
</evidence>
<dbReference type="InterPro" id="IPR002925">
    <property type="entry name" value="Dienelactn_hydro"/>
</dbReference>
<accession>A0A0D8FWP9</accession>
<dbReference type="RefSeq" id="WP_035388593.1">
    <property type="nucleotide sequence ID" value="NZ_JQKF01000003.1"/>
</dbReference>
<dbReference type="GO" id="GO:0008806">
    <property type="term" value="F:carboxymethylenebutenolidase activity"/>
    <property type="evidence" value="ECO:0007669"/>
    <property type="project" value="UniProtKB-EC"/>
</dbReference>
<dbReference type="Gene3D" id="3.40.50.1820">
    <property type="entry name" value="alpha/beta hydrolase"/>
    <property type="match status" value="1"/>
</dbReference>
<dbReference type="PANTHER" id="PTHR46623:SF6">
    <property type="entry name" value="ALPHA_BETA-HYDROLASES SUPERFAMILY PROTEIN"/>
    <property type="match status" value="1"/>
</dbReference>
<dbReference type="Pfam" id="PF01738">
    <property type="entry name" value="DLH"/>
    <property type="match status" value="1"/>
</dbReference>
<dbReference type="OrthoDB" id="3208682at2"/>
<dbReference type="STRING" id="1121877.FEAC_06550"/>
<dbReference type="eggNOG" id="COG0412">
    <property type="taxonomic scope" value="Bacteria"/>
</dbReference>
<proteinExistence type="predicted"/>
<dbReference type="AlphaFoldDB" id="A0A0D8FWP9"/>
<dbReference type="GeneID" id="78371961"/>
<organism evidence="2 3">
    <name type="scientific">Ferrimicrobium acidiphilum DSM 19497</name>
    <dbReference type="NCBI Taxonomy" id="1121877"/>
    <lineage>
        <taxon>Bacteria</taxon>
        <taxon>Bacillati</taxon>
        <taxon>Actinomycetota</taxon>
        <taxon>Acidimicrobiia</taxon>
        <taxon>Acidimicrobiales</taxon>
        <taxon>Acidimicrobiaceae</taxon>
        <taxon>Ferrimicrobium</taxon>
    </lineage>
</organism>
<dbReference type="PANTHER" id="PTHR46623">
    <property type="entry name" value="CARBOXYMETHYLENEBUTENOLIDASE-RELATED"/>
    <property type="match status" value="1"/>
</dbReference>
<keyword evidence="2" id="KW-0378">Hydrolase</keyword>
<dbReference type="SUPFAM" id="SSF53474">
    <property type="entry name" value="alpha/beta-Hydrolases"/>
    <property type="match status" value="1"/>
</dbReference>